<dbReference type="GO" id="GO:0140664">
    <property type="term" value="F:ATP-dependent DNA damage sensor activity"/>
    <property type="evidence" value="ECO:0007669"/>
    <property type="project" value="InterPro"/>
</dbReference>
<dbReference type="GO" id="GO:0005524">
    <property type="term" value="F:ATP binding"/>
    <property type="evidence" value="ECO:0007669"/>
    <property type="project" value="InterPro"/>
</dbReference>
<dbReference type="InterPro" id="IPR014790">
    <property type="entry name" value="MutL_C"/>
</dbReference>
<dbReference type="SUPFAM" id="SSF118116">
    <property type="entry name" value="DNA mismatch repair protein MutL"/>
    <property type="match status" value="1"/>
</dbReference>
<dbReference type="FunFam" id="3.30.565.10:FF:000003">
    <property type="entry name" value="DNA mismatch repair endonuclease MutL"/>
    <property type="match status" value="1"/>
</dbReference>
<dbReference type="SMART" id="SM01340">
    <property type="entry name" value="DNA_mis_repair"/>
    <property type="match status" value="1"/>
</dbReference>
<organism evidence="8 9">
    <name type="scientific">Butyrivibrio fibrisolvens</name>
    <dbReference type="NCBI Taxonomy" id="831"/>
    <lineage>
        <taxon>Bacteria</taxon>
        <taxon>Bacillati</taxon>
        <taxon>Bacillota</taxon>
        <taxon>Clostridia</taxon>
        <taxon>Lachnospirales</taxon>
        <taxon>Lachnospiraceae</taxon>
        <taxon>Butyrivibrio</taxon>
    </lineage>
</organism>
<dbReference type="OrthoDB" id="9763467at2"/>
<feature type="compositionally biased region" description="Basic and acidic residues" evidence="5">
    <location>
        <begin position="475"/>
        <end position="497"/>
    </location>
</feature>
<dbReference type="Pfam" id="PF08676">
    <property type="entry name" value="MutL_C"/>
    <property type="match status" value="1"/>
</dbReference>
<evidence type="ECO:0000256" key="2">
    <source>
        <dbReference type="ARBA" id="ARBA00022763"/>
    </source>
</evidence>
<accession>A0A1H9U530</accession>
<dbReference type="eggNOG" id="COG0323">
    <property type="taxonomic scope" value="Bacteria"/>
</dbReference>
<dbReference type="InterPro" id="IPR014721">
    <property type="entry name" value="Ribsml_uS5_D2-typ_fold_subgr"/>
</dbReference>
<dbReference type="InterPro" id="IPR014762">
    <property type="entry name" value="DNA_mismatch_repair_CS"/>
</dbReference>
<dbReference type="CDD" id="cd00782">
    <property type="entry name" value="MutL_Trans"/>
    <property type="match status" value="1"/>
</dbReference>
<evidence type="ECO:0000256" key="1">
    <source>
        <dbReference type="ARBA" id="ARBA00006082"/>
    </source>
</evidence>
<feature type="domain" description="MutL C-terminal dimerisation" evidence="6">
    <location>
        <begin position="609"/>
        <end position="752"/>
    </location>
</feature>
<dbReference type="InterPro" id="IPR042121">
    <property type="entry name" value="MutL_C_regsub"/>
</dbReference>
<comment type="similarity">
    <text evidence="1 4">Belongs to the DNA mismatch repair MutL/HexB family.</text>
</comment>
<keyword evidence="3 4" id="KW-0234">DNA repair</keyword>
<dbReference type="InterPro" id="IPR037198">
    <property type="entry name" value="MutL_C_sf"/>
</dbReference>
<dbReference type="SUPFAM" id="SSF55874">
    <property type="entry name" value="ATPase domain of HSP90 chaperone/DNA topoisomerase II/histidine kinase"/>
    <property type="match status" value="1"/>
</dbReference>
<dbReference type="Gene3D" id="3.30.565.10">
    <property type="entry name" value="Histidine kinase-like ATPase, C-terminal domain"/>
    <property type="match status" value="1"/>
</dbReference>
<feature type="compositionally biased region" description="Low complexity" evidence="5">
    <location>
        <begin position="379"/>
        <end position="394"/>
    </location>
</feature>
<dbReference type="PANTHER" id="PTHR10073">
    <property type="entry name" value="DNA MISMATCH REPAIR PROTEIN MLH, PMS, MUTL"/>
    <property type="match status" value="1"/>
</dbReference>
<dbReference type="EMBL" id="FOGJ01000017">
    <property type="protein sequence ID" value="SES04479.1"/>
    <property type="molecule type" value="Genomic_DNA"/>
</dbReference>
<protein>
    <recommendedName>
        <fullName evidence="4">DNA mismatch repair protein MutL</fullName>
    </recommendedName>
</protein>
<dbReference type="HAMAP" id="MF_00149">
    <property type="entry name" value="DNA_mis_repair"/>
    <property type="match status" value="1"/>
</dbReference>
<dbReference type="SUPFAM" id="SSF54211">
    <property type="entry name" value="Ribosomal protein S5 domain 2-like"/>
    <property type="match status" value="1"/>
</dbReference>
<dbReference type="InterPro" id="IPR042120">
    <property type="entry name" value="MutL_C_dimsub"/>
</dbReference>
<dbReference type="Proteomes" id="UP000182584">
    <property type="component" value="Unassembled WGS sequence"/>
</dbReference>
<sequence>MAQINILDKNTIDQIAAGEVVERPSSVVKELVENAMDAGAKAITVEIQGGGIDLIRITDNGSGIERSEVKKAFLRHATSKLSNIGDLFSLKTLGFRGEALSSISAIAQVEIVTKTADSLTGIRYTVNGGQEGELEEVGAPNGTTIIVRNLFYNTPARKKFLKSPRTEGSYVADLIEHLAMDNPDVSFHFINNKDDRFHTSGNGDLKELIYRIYGRDVSMALVPIKCEADGIQLEGYLGEPTLNRSNRGFENFFVNGRYIKDRMISLAIEEGYKQYLMQHKFPFCVLHIVMDPDLIDVNVHPSKMEVKFQNQHTLFEFIRINVEQVLRSHEMIPEALRDEQEDLRAAALEAKAKAKRLEAMRQEAGVHDLQEREAQGHEVQNSKVQSQVVQVQDDQGQKDQGRQDAPGDKDQGVLAGSMTGSFHGEFSQNGKQIGANIFMNESREDPASTPKKSKNLVTFIDDSDEDSAVAPVSSGDKDASVSLEEKSTSASDKDARQNHVEPFEASRYERLHKEDIKPVYISDVAKAPVRVTDNDKNPIWSTHKTENPEQIKSNENLVHKILGDPVKKPEDYESPIIKKSETTIIEKPVQMELFDTKMLTKENRRQYHIVGQIFDTYWILEFKDKIYMVDQHAAHEKVNFERMMARFKNKTMTSQLMEPPVIMTFSSQEEEMFLSFREYFENLGFQVDEFGGKEYAMRAVPQDLFGCTNAREMFMQILDELTHDSGHREPDVVYYKIASMACKASVKGNTRMSVEEMEELIDELLTLDNPYNCPHGRPTIISMSKYEIEKRFKRIIE</sequence>
<gene>
    <name evidence="4" type="primary">mutL</name>
    <name evidence="8" type="ORF">SAMN04487884_11747</name>
</gene>
<dbReference type="RefSeq" id="WP_074756897.1">
    <property type="nucleotide sequence ID" value="NZ_FOGJ01000017.1"/>
</dbReference>
<dbReference type="InterPro" id="IPR020667">
    <property type="entry name" value="DNA_mismatch_repair_MutL"/>
</dbReference>
<dbReference type="Gene3D" id="3.30.1370.100">
    <property type="entry name" value="MutL, C-terminal domain, regulatory subdomain"/>
    <property type="match status" value="1"/>
</dbReference>
<proteinExistence type="inferred from homology"/>
<dbReference type="PROSITE" id="PS00058">
    <property type="entry name" value="DNA_MISMATCH_REPAIR_1"/>
    <property type="match status" value="1"/>
</dbReference>
<evidence type="ECO:0000259" key="6">
    <source>
        <dbReference type="SMART" id="SM00853"/>
    </source>
</evidence>
<evidence type="ECO:0000256" key="3">
    <source>
        <dbReference type="ARBA" id="ARBA00023204"/>
    </source>
</evidence>
<feature type="domain" description="DNA mismatch repair protein S5" evidence="7">
    <location>
        <begin position="209"/>
        <end position="327"/>
    </location>
</feature>
<dbReference type="InterPro" id="IPR013507">
    <property type="entry name" value="DNA_mismatch_S5_2-like"/>
</dbReference>
<feature type="region of interest" description="Disordered" evidence="5">
    <location>
        <begin position="370"/>
        <end position="428"/>
    </location>
</feature>
<dbReference type="SMART" id="SM00853">
    <property type="entry name" value="MutL_C"/>
    <property type="match status" value="1"/>
</dbReference>
<dbReference type="CDD" id="cd16926">
    <property type="entry name" value="HATPase_MutL-MLH-PMS-like"/>
    <property type="match status" value="1"/>
</dbReference>
<dbReference type="InterPro" id="IPR036890">
    <property type="entry name" value="HATPase_C_sf"/>
</dbReference>
<dbReference type="NCBIfam" id="TIGR00585">
    <property type="entry name" value="mutl"/>
    <property type="match status" value="1"/>
</dbReference>
<dbReference type="InterPro" id="IPR002099">
    <property type="entry name" value="MutL/Mlh/PMS"/>
</dbReference>
<dbReference type="GO" id="GO:0006298">
    <property type="term" value="P:mismatch repair"/>
    <property type="evidence" value="ECO:0007669"/>
    <property type="project" value="UniProtKB-UniRule"/>
</dbReference>
<keyword evidence="2 4" id="KW-0227">DNA damage</keyword>
<evidence type="ECO:0000256" key="4">
    <source>
        <dbReference type="HAMAP-Rule" id="MF_00149"/>
    </source>
</evidence>
<evidence type="ECO:0000313" key="9">
    <source>
        <dbReference type="Proteomes" id="UP000182584"/>
    </source>
</evidence>
<dbReference type="PANTHER" id="PTHR10073:SF12">
    <property type="entry name" value="DNA MISMATCH REPAIR PROTEIN MLH1"/>
    <property type="match status" value="1"/>
</dbReference>
<dbReference type="Gene3D" id="3.30.230.10">
    <property type="match status" value="1"/>
</dbReference>
<dbReference type="GO" id="GO:0030983">
    <property type="term" value="F:mismatched DNA binding"/>
    <property type="evidence" value="ECO:0007669"/>
    <property type="project" value="InterPro"/>
</dbReference>
<feature type="compositionally biased region" description="Basic and acidic residues" evidence="5">
    <location>
        <begin position="395"/>
        <end position="411"/>
    </location>
</feature>
<name>A0A1H9U530_BUTFI</name>
<evidence type="ECO:0000313" key="8">
    <source>
        <dbReference type="EMBL" id="SES04479.1"/>
    </source>
</evidence>
<dbReference type="GO" id="GO:0016887">
    <property type="term" value="F:ATP hydrolysis activity"/>
    <property type="evidence" value="ECO:0007669"/>
    <property type="project" value="InterPro"/>
</dbReference>
<reference evidence="8 9" key="1">
    <citation type="submission" date="2016-10" db="EMBL/GenBank/DDBJ databases">
        <authorList>
            <person name="de Groot N.N."/>
        </authorList>
    </citation>
    <scope>NUCLEOTIDE SEQUENCE [LARGE SCALE GENOMIC DNA]</scope>
    <source>
        <strain evidence="8 9">AR40</strain>
    </source>
</reference>
<dbReference type="AlphaFoldDB" id="A0A1H9U530"/>
<evidence type="ECO:0000259" key="7">
    <source>
        <dbReference type="SMART" id="SM01340"/>
    </source>
</evidence>
<dbReference type="GO" id="GO:0032300">
    <property type="term" value="C:mismatch repair complex"/>
    <property type="evidence" value="ECO:0007669"/>
    <property type="project" value="InterPro"/>
</dbReference>
<evidence type="ECO:0000256" key="5">
    <source>
        <dbReference type="SAM" id="MobiDB-lite"/>
    </source>
</evidence>
<dbReference type="Pfam" id="PF01119">
    <property type="entry name" value="DNA_mis_repair"/>
    <property type="match status" value="1"/>
</dbReference>
<feature type="region of interest" description="Disordered" evidence="5">
    <location>
        <begin position="466"/>
        <end position="497"/>
    </location>
</feature>
<dbReference type="InterPro" id="IPR038973">
    <property type="entry name" value="MutL/Mlh/Pms-like"/>
</dbReference>
<comment type="function">
    <text evidence="4">This protein is involved in the repair of mismatches in DNA. It is required for dam-dependent methyl-directed DNA mismatch repair. May act as a 'molecular matchmaker', a protein that promotes the formation of a stable complex between two or more DNA-binding proteins in an ATP-dependent manner without itself being part of a final effector complex.</text>
</comment>
<dbReference type="InterPro" id="IPR020568">
    <property type="entry name" value="Ribosomal_Su5_D2-typ_SF"/>
</dbReference>
<dbReference type="Pfam" id="PF13589">
    <property type="entry name" value="HATPase_c_3"/>
    <property type="match status" value="1"/>
</dbReference>
<dbReference type="Gene3D" id="3.30.1540.20">
    <property type="entry name" value="MutL, C-terminal domain, dimerisation subdomain"/>
    <property type="match status" value="1"/>
</dbReference>